<evidence type="ECO:0000256" key="2">
    <source>
        <dbReference type="ARBA" id="ARBA00023125"/>
    </source>
</evidence>
<feature type="domain" description="B12-binding" evidence="5">
    <location>
        <begin position="181"/>
        <end position="307"/>
    </location>
</feature>
<protein>
    <submittedName>
        <fullName evidence="6">Putative transcriptional regulator</fullName>
    </submittedName>
</protein>
<dbReference type="PANTHER" id="PTHR30204:SF67">
    <property type="entry name" value="HTH-TYPE TRANSCRIPTIONAL REGULATOR MLRA-RELATED"/>
    <property type="match status" value="1"/>
</dbReference>
<dbReference type="Proteomes" id="UP000027936">
    <property type="component" value="Unassembled WGS sequence"/>
</dbReference>
<dbReference type="InterPro" id="IPR036724">
    <property type="entry name" value="Cobalamin-bd_sf"/>
</dbReference>
<dbReference type="AlphaFoldDB" id="A0A072NSA2"/>
<dbReference type="Gene3D" id="3.40.50.280">
    <property type="entry name" value="Cobalamin-binding domain"/>
    <property type="match status" value="1"/>
</dbReference>
<dbReference type="Pfam" id="PF13411">
    <property type="entry name" value="MerR_1"/>
    <property type="match status" value="1"/>
</dbReference>
<comment type="caution">
    <text evidence="6">The sequence shown here is derived from an EMBL/GenBank/DDBJ whole genome shotgun (WGS) entry which is preliminary data.</text>
</comment>
<dbReference type="InterPro" id="IPR000551">
    <property type="entry name" value="MerR-type_HTH_dom"/>
</dbReference>
<gene>
    <name evidence="6" type="ORF">M670_00601</name>
</gene>
<dbReference type="InterPro" id="IPR009061">
    <property type="entry name" value="DNA-bd_dom_put_sf"/>
</dbReference>
<sequence>MTREQGKYNMKAVSKLLGIQPGTLRAWERRYKIIAPERNESGHRLYTEKHITILRWLIKKADEGFTISQAVSLLEESEANKNVNDDAQTEKLDFTFHEIKYNLLQALIKFEEDRALKVLDYAFSLFSVEFILINVVKVLLDEMKRLLEENKISSVHEQYIVSFIRSKAGAVLQTMPIDPNQPKVVAVCGPNEIQELDLLMFSIFLKCNGYKVIYLGTGVKEEDLCTVLDELQPKLLFISFTNNKTEAAIHFIKTITDQYHDLQIGIGGEAVPFLKEELDENYQTYLVGENKTDWDEWIKQNACLHPH</sequence>
<evidence type="ECO:0000313" key="7">
    <source>
        <dbReference type="Proteomes" id="UP000027936"/>
    </source>
</evidence>
<organism evidence="6 7">
    <name type="scientific">Schinkia azotoformans MEV2011</name>
    <dbReference type="NCBI Taxonomy" id="1348973"/>
    <lineage>
        <taxon>Bacteria</taxon>
        <taxon>Bacillati</taxon>
        <taxon>Bacillota</taxon>
        <taxon>Bacilli</taxon>
        <taxon>Bacillales</taxon>
        <taxon>Bacillaceae</taxon>
        <taxon>Calidifontibacillus/Schinkia group</taxon>
        <taxon>Schinkia</taxon>
    </lineage>
</organism>
<reference evidence="6 7" key="1">
    <citation type="submission" date="2014-04" db="EMBL/GenBank/DDBJ databases">
        <title>Draft genome sequence of Bacillus azotoformans MEV2011, a (co-) denitrifying strain unable to grow in the presence of oxygen.</title>
        <authorList>
            <person name="Nielsen M."/>
            <person name="Schreiber L."/>
            <person name="Finster K."/>
            <person name="Schramm A."/>
        </authorList>
    </citation>
    <scope>NUCLEOTIDE SEQUENCE [LARGE SCALE GENOMIC DNA]</scope>
    <source>
        <strain evidence="6 7">MEV2011</strain>
    </source>
</reference>
<evidence type="ECO:0000259" key="4">
    <source>
        <dbReference type="PROSITE" id="PS50937"/>
    </source>
</evidence>
<evidence type="ECO:0000259" key="5">
    <source>
        <dbReference type="PROSITE" id="PS51332"/>
    </source>
</evidence>
<dbReference type="Gene3D" id="1.10.1240.10">
    <property type="entry name" value="Methionine synthase domain"/>
    <property type="match status" value="1"/>
</dbReference>
<dbReference type="GO" id="GO:0046872">
    <property type="term" value="F:metal ion binding"/>
    <property type="evidence" value="ECO:0007669"/>
    <property type="project" value="InterPro"/>
</dbReference>
<accession>A0A072NSA2</accession>
<dbReference type="PROSITE" id="PS51332">
    <property type="entry name" value="B12_BINDING"/>
    <property type="match status" value="1"/>
</dbReference>
<dbReference type="OrthoDB" id="9800334at2"/>
<dbReference type="GO" id="GO:0003677">
    <property type="term" value="F:DNA binding"/>
    <property type="evidence" value="ECO:0007669"/>
    <property type="project" value="UniProtKB-KW"/>
</dbReference>
<keyword evidence="2" id="KW-0238">DNA-binding</keyword>
<keyword evidence="3" id="KW-0804">Transcription</keyword>
<dbReference type="RefSeq" id="WP_035193040.1">
    <property type="nucleotide sequence ID" value="NZ_JJRY01000001.1"/>
</dbReference>
<evidence type="ECO:0000313" key="6">
    <source>
        <dbReference type="EMBL" id="KEF40574.1"/>
    </source>
</evidence>
<dbReference type="SMART" id="SM00422">
    <property type="entry name" value="HTH_MERR"/>
    <property type="match status" value="1"/>
</dbReference>
<proteinExistence type="predicted"/>
<evidence type="ECO:0000256" key="1">
    <source>
        <dbReference type="ARBA" id="ARBA00023015"/>
    </source>
</evidence>
<dbReference type="EMBL" id="JJRY01000001">
    <property type="protein sequence ID" value="KEF40574.1"/>
    <property type="molecule type" value="Genomic_DNA"/>
</dbReference>
<dbReference type="InterPro" id="IPR006158">
    <property type="entry name" value="Cobalamin-bd"/>
</dbReference>
<dbReference type="GO" id="GO:0003700">
    <property type="term" value="F:DNA-binding transcription factor activity"/>
    <property type="evidence" value="ECO:0007669"/>
    <property type="project" value="InterPro"/>
</dbReference>
<dbReference type="InterPro" id="IPR047057">
    <property type="entry name" value="MerR_fam"/>
</dbReference>
<name>A0A072NSA2_SCHAZ</name>
<dbReference type="PATRIC" id="fig|1348973.3.peg.587"/>
<dbReference type="GO" id="GO:0031419">
    <property type="term" value="F:cobalamin binding"/>
    <property type="evidence" value="ECO:0007669"/>
    <property type="project" value="InterPro"/>
</dbReference>
<dbReference type="SUPFAM" id="SSF46955">
    <property type="entry name" value="Putative DNA-binding domain"/>
    <property type="match status" value="1"/>
</dbReference>
<feature type="domain" description="HTH merR-type" evidence="4">
    <location>
        <begin position="7"/>
        <end position="76"/>
    </location>
</feature>
<dbReference type="Gene3D" id="1.10.1660.10">
    <property type="match status" value="1"/>
</dbReference>
<evidence type="ECO:0000256" key="3">
    <source>
        <dbReference type="ARBA" id="ARBA00023163"/>
    </source>
</evidence>
<dbReference type="InterPro" id="IPR036594">
    <property type="entry name" value="Meth_synthase_dom"/>
</dbReference>
<dbReference type="SUPFAM" id="SSF52242">
    <property type="entry name" value="Cobalamin (vitamin B12)-binding domain"/>
    <property type="match status" value="1"/>
</dbReference>
<dbReference type="CDD" id="cd01104">
    <property type="entry name" value="HTH_MlrA-CarA"/>
    <property type="match status" value="1"/>
</dbReference>
<dbReference type="PROSITE" id="PS50937">
    <property type="entry name" value="HTH_MERR_2"/>
    <property type="match status" value="1"/>
</dbReference>
<dbReference type="PANTHER" id="PTHR30204">
    <property type="entry name" value="REDOX-CYCLING DRUG-SENSING TRANSCRIPTIONAL ACTIVATOR SOXR"/>
    <property type="match status" value="1"/>
</dbReference>
<keyword evidence="1" id="KW-0805">Transcription regulation</keyword>